<keyword evidence="2" id="KW-1185">Reference proteome</keyword>
<accession>A0ABT4BGL1</accession>
<proteinExistence type="predicted"/>
<dbReference type="Proteomes" id="UP001151002">
    <property type="component" value="Unassembled WGS sequence"/>
</dbReference>
<name>A0ABT4BGL1_9ACTN</name>
<organism evidence="1 2">
    <name type="scientific">Paractinoplanes pyxinae</name>
    <dbReference type="NCBI Taxonomy" id="2997416"/>
    <lineage>
        <taxon>Bacteria</taxon>
        <taxon>Bacillati</taxon>
        <taxon>Actinomycetota</taxon>
        <taxon>Actinomycetes</taxon>
        <taxon>Micromonosporales</taxon>
        <taxon>Micromonosporaceae</taxon>
        <taxon>Paractinoplanes</taxon>
    </lineage>
</organism>
<protein>
    <submittedName>
        <fullName evidence="1">Uncharacterized protein</fullName>
    </submittedName>
</protein>
<dbReference type="EMBL" id="JAPNTZ010000030">
    <property type="protein sequence ID" value="MCY1145679.1"/>
    <property type="molecule type" value="Genomic_DNA"/>
</dbReference>
<reference evidence="1" key="1">
    <citation type="submission" date="2022-11" db="EMBL/GenBank/DDBJ databases">
        <authorList>
            <person name="Somphong A."/>
            <person name="Phongsopitanun W."/>
        </authorList>
    </citation>
    <scope>NUCLEOTIDE SEQUENCE</scope>
    <source>
        <strain evidence="1">Pm04-4</strain>
    </source>
</reference>
<evidence type="ECO:0000313" key="2">
    <source>
        <dbReference type="Proteomes" id="UP001151002"/>
    </source>
</evidence>
<sequence length="77" mass="8297">MQVDPRQELEELLHVQTSISAAFGDLQVLLLRELSVQLKAHGASVADTLPLDASCDQLDAAVRDVLHALRPAPADLT</sequence>
<gene>
    <name evidence="1" type="ORF">OWR29_47405</name>
</gene>
<evidence type="ECO:0000313" key="1">
    <source>
        <dbReference type="EMBL" id="MCY1145679.1"/>
    </source>
</evidence>
<comment type="caution">
    <text evidence="1">The sequence shown here is derived from an EMBL/GenBank/DDBJ whole genome shotgun (WGS) entry which is preliminary data.</text>
</comment>
<dbReference type="RefSeq" id="WP_267570297.1">
    <property type="nucleotide sequence ID" value="NZ_JAPNTZ010000030.1"/>
</dbReference>